<evidence type="ECO:0000256" key="3">
    <source>
        <dbReference type="ARBA" id="ARBA00023002"/>
    </source>
</evidence>
<dbReference type="PANTHER" id="PTHR42847">
    <property type="entry name" value="ALKANESULFONATE MONOOXYGENASE"/>
    <property type="match status" value="1"/>
</dbReference>
<dbReference type="InterPro" id="IPR019921">
    <property type="entry name" value="Lucif-like_OxRdtase_Rv2161c"/>
</dbReference>
<dbReference type="GO" id="GO:0008726">
    <property type="term" value="F:alkanesulfonate monooxygenase activity"/>
    <property type="evidence" value="ECO:0007669"/>
    <property type="project" value="TreeGrafter"/>
</dbReference>
<evidence type="ECO:0000256" key="4">
    <source>
        <dbReference type="ARBA" id="ARBA00023033"/>
    </source>
</evidence>
<gene>
    <name evidence="6" type="ORF">METZ01_LOCUS131837</name>
</gene>
<keyword evidence="2" id="KW-0288">FMN</keyword>
<organism evidence="6">
    <name type="scientific">marine metagenome</name>
    <dbReference type="NCBI Taxonomy" id="408172"/>
    <lineage>
        <taxon>unclassified sequences</taxon>
        <taxon>metagenomes</taxon>
        <taxon>ecological metagenomes</taxon>
    </lineage>
</organism>
<proteinExistence type="predicted"/>
<dbReference type="InterPro" id="IPR050172">
    <property type="entry name" value="SsuD_RutA_monooxygenase"/>
</dbReference>
<sequence length="310" mass="35035">MKFGIALTTAASPVFRESEQKDYLLEASEISEAKGYESVWVSDRTLYPTDISQRYPQQFGPGKTDPNSQNIMEALITLSFIAGKTKKMRLGTSVLVLPFRNPLLNTKMISTLDVLSEGRLILGIGTGWMKEEFDSMGADYSKRGLVTDEHLSFLSQAVDNPSPTYHGDYINTFGMRLYPQMRNGRTIPIWVGGNSDRAFVRTVKYGTAWHGINLTPAELKRYQERLKQICKFHQRDYSEIGITLRATVKVTDKLNHPSADRPYLTGNLDQIEDDLKEYKNAGLDYLVISMAGDTTEKVMTSISRFADRFL</sequence>
<accession>A0A381YQZ7</accession>
<dbReference type="AlphaFoldDB" id="A0A381YQZ7"/>
<keyword evidence="1" id="KW-0285">Flavoprotein</keyword>
<dbReference type="NCBIfam" id="TIGR03619">
    <property type="entry name" value="F420_Rv2161c"/>
    <property type="match status" value="1"/>
</dbReference>
<evidence type="ECO:0000256" key="2">
    <source>
        <dbReference type="ARBA" id="ARBA00022643"/>
    </source>
</evidence>
<evidence type="ECO:0000256" key="1">
    <source>
        <dbReference type="ARBA" id="ARBA00022630"/>
    </source>
</evidence>
<keyword evidence="3" id="KW-0560">Oxidoreductase</keyword>
<dbReference type="EMBL" id="UINC01018742">
    <property type="protein sequence ID" value="SVA78983.1"/>
    <property type="molecule type" value="Genomic_DNA"/>
</dbReference>
<keyword evidence="4" id="KW-0503">Monooxygenase</keyword>
<dbReference type="InterPro" id="IPR011251">
    <property type="entry name" value="Luciferase-like_dom"/>
</dbReference>
<protein>
    <recommendedName>
        <fullName evidence="5">Luciferase-like domain-containing protein</fullName>
    </recommendedName>
</protein>
<dbReference type="PANTHER" id="PTHR42847:SF4">
    <property type="entry name" value="ALKANESULFONATE MONOOXYGENASE-RELATED"/>
    <property type="match status" value="1"/>
</dbReference>
<feature type="domain" description="Luciferase-like" evidence="5">
    <location>
        <begin position="1"/>
        <end position="252"/>
    </location>
</feature>
<name>A0A381YQZ7_9ZZZZ</name>
<dbReference type="Pfam" id="PF00296">
    <property type="entry name" value="Bac_luciferase"/>
    <property type="match status" value="1"/>
</dbReference>
<dbReference type="GO" id="GO:0046306">
    <property type="term" value="P:alkanesulfonate catabolic process"/>
    <property type="evidence" value="ECO:0007669"/>
    <property type="project" value="TreeGrafter"/>
</dbReference>
<reference evidence="6" key="1">
    <citation type="submission" date="2018-05" db="EMBL/GenBank/DDBJ databases">
        <authorList>
            <person name="Lanie J.A."/>
            <person name="Ng W.-L."/>
            <person name="Kazmierczak K.M."/>
            <person name="Andrzejewski T.M."/>
            <person name="Davidsen T.M."/>
            <person name="Wayne K.J."/>
            <person name="Tettelin H."/>
            <person name="Glass J.I."/>
            <person name="Rusch D."/>
            <person name="Podicherti R."/>
            <person name="Tsui H.-C.T."/>
            <person name="Winkler M.E."/>
        </authorList>
    </citation>
    <scope>NUCLEOTIDE SEQUENCE</scope>
</reference>
<dbReference type="SUPFAM" id="SSF51679">
    <property type="entry name" value="Bacterial luciferase-like"/>
    <property type="match status" value="1"/>
</dbReference>
<evidence type="ECO:0000313" key="6">
    <source>
        <dbReference type="EMBL" id="SVA78983.1"/>
    </source>
</evidence>
<dbReference type="Gene3D" id="3.20.20.30">
    <property type="entry name" value="Luciferase-like domain"/>
    <property type="match status" value="1"/>
</dbReference>
<evidence type="ECO:0000259" key="5">
    <source>
        <dbReference type="Pfam" id="PF00296"/>
    </source>
</evidence>
<dbReference type="InterPro" id="IPR036661">
    <property type="entry name" value="Luciferase-like_sf"/>
</dbReference>